<feature type="region of interest" description="Disordered" evidence="1">
    <location>
        <begin position="334"/>
        <end position="359"/>
    </location>
</feature>
<dbReference type="OrthoDB" id="5352000at2759"/>
<protein>
    <recommendedName>
        <fullName evidence="5">Pre-mRNA splicing factor Clf1</fullName>
    </recommendedName>
</protein>
<dbReference type="AlphaFoldDB" id="A0A1L9RVI5"/>
<dbReference type="RefSeq" id="XP_040692543.1">
    <property type="nucleotide sequence ID" value="XM_040827596.1"/>
</dbReference>
<keyword evidence="2" id="KW-1133">Transmembrane helix</keyword>
<keyword evidence="2" id="KW-0472">Membrane</keyword>
<dbReference type="SUPFAM" id="SSF117281">
    <property type="entry name" value="Kelch motif"/>
    <property type="match status" value="1"/>
</dbReference>
<keyword evidence="4" id="KW-1185">Reference proteome</keyword>
<name>A0A1L9RVI5_ASPWE</name>
<feature type="transmembrane region" description="Helical" evidence="2">
    <location>
        <begin position="367"/>
        <end position="389"/>
    </location>
</feature>
<dbReference type="STRING" id="1073089.A0A1L9RVI5"/>
<feature type="region of interest" description="Disordered" evidence="1">
    <location>
        <begin position="669"/>
        <end position="708"/>
    </location>
</feature>
<evidence type="ECO:0008006" key="5">
    <source>
        <dbReference type="Google" id="ProtNLM"/>
    </source>
</evidence>
<feature type="region of interest" description="Disordered" evidence="1">
    <location>
        <begin position="246"/>
        <end position="274"/>
    </location>
</feature>
<organism evidence="3 4">
    <name type="scientific">Aspergillus wentii DTO 134E9</name>
    <dbReference type="NCBI Taxonomy" id="1073089"/>
    <lineage>
        <taxon>Eukaryota</taxon>
        <taxon>Fungi</taxon>
        <taxon>Dikarya</taxon>
        <taxon>Ascomycota</taxon>
        <taxon>Pezizomycotina</taxon>
        <taxon>Eurotiomycetes</taxon>
        <taxon>Eurotiomycetidae</taxon>
        <taxon>Eurotiales</taxon>
        <taxon>Aspergillaceae</taxon>
        <taxon>Aspergillus</taxon>
        <taxon>Aspergillus subgen. Cremei</taxon>
    </lineage>
</organism>
<dbReference type="GeneID" id="63743444"/>
<feature type="region of interest" description="Disordered" evidence="1">
    <location>
        <begin position="611"/>
        <end position="641"/>
    </location>
</feature>
<evidence type="ECO:0000313" key="4">
    <source>
        <dbReference type="Proteomes" id="UP000184383"/>
    </source>
</evidence>
<feature type="compositionally biased region" description="Low complexity" evidence="1">
    <location>
        <begin position="335"/>
        <end position="356"/>
    </location>
</feature>
<proteinExistence type="predicted"/>
<accession>A0A1L9RVI5</accession>
<feature type="region of interest" description="Disordered" evidence="1">
    <location>
        <begin position="454"/>
        <end position="548"/>
    </location>
</feature>
<feature type="compositionally biased region" description="Basic and acidic residues" evidence="1">
    <location>
        <begin position="611"/>
        <end position="625"/>
    </location>
</feature>
<dbReference type="Proteomes" id="UP000184383">
    <property type="component" value="Unassembled WGS sequence"/>
</dbReference>
<sequence length="708" mass="75064">MIVPKPPVKLEGHCSVIYDNTLYTYSANGFASIPLEQDATWSNMTMGEPVSNAACITGAVDDTDKTAMYVIGGTGSSSDYTGLQRYSFQDKEWKTIEPPTDNLSNRTGHGVAYLKSTSSIFIYGGSQKDSSVASSENFILKTVAPYNLMSSSTDGVPPATSPVLLPWSDNQVALLRGATEPNSIHLFDYSNAADTSGTWEKSNATLAHPIADNIQCAMFMGSNGSKVLESFDLNVSPNTVTSSVLLDSNGEAAPAGQTAGSSKRDSLDDYPKYDSSLASTTTRSQYSLAQGDDGLVVLSSGSGTDSLSIFNQTSNGWVNATKLFYGDKSQQQILPSASPSASATPTGSSTAAPAAGNDNDSSNVGTIIGATLGSVVGAAAILLILLFILKKKKDNKKRAAAQAQGGSNDKGGRLSFQDQGIEPLTQSAYPMAKSPVPMAASSVDSLAIFSGKAGKESSGANPVVAQKSTQPKPSPLTTIQSSGEVTAASPYEADKSFETEDAIGGQPGDRRTNEGWSKYFQDNNTTDLVGMEPEPSNSREISKSEARQSAWPMTNLTPLNFGFLDEPKPLGQVFSGSPTTEHANPMDGRGLVIPEGQSARISSADSLSVASDKRYSQARDSEYRDSQWTTGPGHSSWLGRPTSSTYSESLYNPSVRDSHLPLGHEFRINDPARANARRSSALIPETLDERPRHSVNGDMSWLNLNSER</sequence>
<evidence type="ECO:0000313" key="3">
    <source>
        <dbReference type="EMBL" id="OJJ38867.1"/>
    </source>
</evidence>
<feature type="compositionally biased region" description="Basic and acidic residues" evidence="1">
    <location>
        <begin position="262"/>
        <end position="272"/>
    </location>
</feature>
<dbReference type="Gene3D" id="2.120.10.80">
    <property type="entry name" value="Kelch-type beta propeller"/>
    <property type="match status" value="1"/>
</dbReference>
<feature type="compositionally biased region" description="Polar residues" evidence="1">
    <location>
        <begin position="466"/>
        <end position="484"/>
    </location>
</feature>
<dbReference type="EMBL" id="KV878210">
    <property type="protein sequence ID" value="OJJ38867.1"/>
    <property type="molecule type" value="Genomic_DNA"/>
</dbReference>
<evidence type="ECO:0000256" key="1">
    <source>
        <dbReference type="SAM" id="MobiDB-lite"/>
    </source>
</evidence>
<dbReference type="InterPro" id="IPR015915">
    <property type="entry name" value="Kelch-typ_b-propeller"/>
</dbReference>
<dbReference type="VEuPathDB" id="FungiDB:ASPWEDRAFT_103837"/>
<keyword evidence="2" id="KW-0812">Transmembrane</keyword>
<reference evidence="4" key="1">
    <citation type="journal article" date="2017" name="Genome Biol.">
        <title>Comparative genomics reveals high biological diversity and specific adaptations in the industrially and medically important fungal genus Aspergillus.</title>
        <authorList>
            <person name="de Vries R.P."/>
            <person name="Riley R."/>
            <person name="Wiebenga A."/>
            <person name="Aguilar-Osorio G."/>
            <person name="Amillis S."/>
            <person name="Uchima C.A."/>
            <person name="Anderluh G."/>
            <person name="Asadollahi M."/>
            <person name="Askin M."/>
            <person name="Barry K."/>
            <person name="Battaglia E."/>
            <person name="Bayram O."/>
            <person name="Benocci T."/>
            <person name="Braus-Stromeyer S.A."/>
            <person name="Caldana C."/>
            <person name="Canovas D."/>
            <person name="Cerqueira G.C."/>
            <person name="Chen F."/>
            <person name="Chen W."/>
            <person name="Choi C."/>
            <person name="Clum A."/>
            <person name="Dos Santos R.A."/>
            <person name="Damasio A.R."/>
            <person name="Diallinas G."/>
            <person name="Emri T."/>
            <person name="Fekete E."/>
            <person name="Flipphi M."/>
            <person name="Freyberg S."/>
            <person name="Gallo A."/>
            <person name="Gournas C."/>
            <person name="Habgood R."/>
            <person name="Hainaut M."/>
            <person name="Harispe M.L."/>
            <person name="Henrissat B."/>
            <person name="Hilden K.S."/>
            <person name="Hope R."/>
            <person name="Hossain A."/>
            <person name="Karabika E."/>
            <person name="Karaffa L."/>
            <person name="Karanyi Z."/>
            <person name="Krasevec N."/>
            <person name="Kuo A."/>
            <person name="Kusch H."/>
            <person name="LaButti K."/>
            <person name="Lagendijk E.L."/>
            <person name="Lapidus A."/>
            <person name="Levasseur A."/>
            <person name="Lindquist E."/>
            <person name="Lipzen A."/>
            <person name="Logrieco A.F."/>
            <person name="MacCabe A."/>
            <person name="Maekelae M.R."/>
            <person name="Malavazi I."/>
            <person name="Melin P."/>
            <person name="Meyer V."/>
            <person name="Mielnichuk N."/>
            <person name="Miskei M."/>
            <person name="Molnar A.P."/>
            <person name="Mule G."/>
            <person name="Ngan C.Y."/>
            <person name="Orejas M."/>
            <person name="Orosz E."/>
            <person name="Ouedraogo J.P."/>
            <person name="Overkamp K.M."/>
            <person name="Park H.-S."/>
            <person name="Perrone G."/>
            <person name="Piumi F."/>
            <person name="Punt P.J."/>
            <person name="Ram A.F."/>
            <person name="Ramon A."/>
            <person name="Rauscher S."/>
            <person name="Record E."/>
            <person name="Riano-Pachon D.M."/>
            <person name="Robert V."/>
            <person name="Roehrig J."/>
            <person name="Ruller R."/>
            <person name="Salamov A."/>
            <person name="Salih N.S."/>
            <person name="Samson R.A."/>
            <person name="Sandor E."/>
            <person name="Sanguinetti M."/>
            <person name="Schuetze T."/>
            <person name="Sepcic K."/>
            <person name="Shelest E."/>
            <person name="Sherlock G."/>
            <person name="Sophianopoulou V."/>
            <person name="Squina F.M."/>
            <person name="Sun H."/>
            <person name="Susca A."/>
            <person name="Todd R.B."/>
            <person name="Tsang A."/>
            <person name="Unkles S.E."/>
            <person name="van de Wiele N."/>
            <person name="van Rossen-Uffink D."/>
            <person name="Oliveira J.V."/>
            <person name="Vesth T.C."/>
            <person name="Visser J."/>
            <person name="Yu J.-H."/>
            <person name="Zhou M."/>
            <person name="Andersen M.R."/>
            <person name="Archer D.B."/>
            <person name="Baker S.E."/>
            <person name="Benoit I."/>
            <person name="Brakhage A.A."/>
            <person name="Braus G.H."/>
            <person name="Fischer R."/>
            <person name="Frisvad J.C."/>
            <person name="Goldman G.H."/>
            <person name="Houbraken J."/>
            <person name="Oakley B."/>
            <person name="Pocsi I."/>
            <person name="Scazzocchio C."/>
            <person name="Seiboth B."/>
            <person name="vanKuyk P.A."/>
            <person name="Wortman J."/>
            <person name="Dyer P.S."/>
            <person name="Grigoriev I.V."/>
        </authorList>
    </citation>
    <scope>NUCLEOTIDE SEQUENCE [LARGE SCALE GENOMIC DNA]</scope>
    <source>
        <strain evidence="4">DTO 134E9</strain>
    </source>
</reference>
<gene>
    <name evidence="3" type="ORF">ASPWEDRAFT_103837</name>
</gene>
<evidence type="ECO:0000256" key="2">
    <source>
        <dbReference type="SAM" id="Phobius"/>
    </source>
</evidence>